<sequence>MKEMRITRSLLCGVLVFALVAPTMAQNEEVKVDQKLKVKADPNVQVEVDPVIDLNFDTNIEVGSDFEANIQAFAESTVERVLDGFGMANLEKDKQKNKAEYQETTQEVEIPLSKPGERGVLDVDTKNGKIKITAYDGPTVKVKMTKYEKKVKKDESAGGLRLVSSGGFNFEASENNNLVKVENEGWNDRVDFEIQVPRNFNIKAEAYNNGSIEIDGVNGELNIESYNGPITLNNISGSASASTYNGSIVAVFTKVSADVAMAFSTYNGDVDVSVPNGTKFSPKMKTNREIYTDFESFSIKESKPVTKKPAKGGFNVKYENWVEADLNGGGAEVMMKTTNGNIFIRKK</sequence>
<dbReference type="STRING" id="333140.AWW68_07065"/>
<reference evidence="3 4" key="1">
    <citation type="submission" date="2016-01" db="EMBL/GenBank/DDBJ databases">
        <title>Genome sequencing of Roseivirga spongicola UST030701-084.</title>
        <authorList>
            <person name="Selvaratnam C."/>
            <person name="Thevarajoo S."/>
            <person name="Goh K.M."/>
            <person name="Ee R."/>
            <person name="Chan K.-G."/>
            <person name="Chong C.S."/>
        </authorList>
    </citation>
    <scope>NUCLEOTIDE SEQUENCE [LARGE SCALE GENOMIC DNA]</scope>
    <source>
        <strain evidence="3 4">UST030701-084</strain>
    </source>
</reference>
<dbReference type="EMBL" id="LRPC01000012">
    <property type="protein sequence ID" value="KYG75590.1"/>
    <property type="molecule type" value="Genomic_DNA"/>
</dbReference>
<evidence type="ECO:0000256" key="1">
    <source>
        <dbReference type="SAM" id="SignalP"/>
    </source>
</evidence>
<dbReference type="Proteomes" id="UP000075606">
    <property type="component" value="Unassembled WGS sequence"/>
</dbReference>
<dbReference type="Pfam" id="PF13349">
    <property type="entry name" value="DUF4097"/>
    <property type="match status" value="1"/>
</dbReference>
<dbReference type="AlphaFoldDB" id="A0A150XA88"/>
<organism evidence="3 4">
    <name type="scientific">Roseivirga spongicola</name>
    <dbReference type="NCBI Taxonomy" id="333140"/>
    <lineage>
        <taxon>Bacteria</taxon>
        <taxon>Pseudomonadati</taxon>
        <taxon>Bacteroidota</taxon>
        <taxon>Cytophagia</taxon>
        <taxon>Cytophagales</taxon>
        <taxon>Roseivirgaceae</taxon>
        <taxon>Roseivirga</taxon>
    </lineage>
</organism>
<keyword evidence="1" id="KW-0732">Signal</keyword>
<protein>
    <recommendedName>
        <fullName evidence="2">DUF4097 domain-containing protein</fullName>
    </recommendedName>
</protein>
<name>A0A150XA88_9BACT</name>
<keyword evidence="4" id="KW-1185">Reference proteome</keyword>
<feature type="signal peptide" evidence="1">
    <location>
        <begin position="1"/>
        <end position="25"/>
    </location>
</feature>
<gene>
    <name evidence="3" type="ORF">AWW68_07065</name>
</gene>
<feature type="chain" id="PRO_5007574504" description="DUF4097 domain-containing protein" evidence="1">
    <location>
        <begin position="26"/>
        <end position="347"/>
    </location>
</feature>
<accession>A0A150XA88</accession>
<dbReference type="InterPro" id="IPR025164">
    <property type="entry name" value="Toastrack_DUF4097"/>
</dbReference>
<evidence type="ECO:0000259" key="2">
    <source>
        <dbReference type="Pfam" id="PF13349"/>
    </source>
</evidence>
<comment type="caution">
    <text evidence="3">The sequence shown here is derived from an EMBL/GenBank/DDBJ whole genome shotgun (WGS) entry which is preliminary data.</text>
</comment>
<evidence type="ECO:0000313" key="3">
    <source>
        <dbReference type="EMBL" id="KYG75590.1"/>
    </source>
</evidence>
<proteinExistence type="predicted"/>
<evidence type="ECO:0000313" key="4">
    <source>
        <dbReference type="Proteomes" id="UP000075606"/>
    </source>
</evidence>
<feature type="domain" description="DUF4097" evidence="2">
    <location>
        <begin position="208"/>
        <end position="298"/>
    </location>
</feature>